<dbReference type="Gene3D" id="2.160.20.120">
    <property type="match status" value="1"/>
</dbReference>
<gene>
    <name evidence="2" type="ORF">ACFSQJ_12275</name>
</gene>
<dbReference type="Proteomes" id="UP001597526">
    <property type="component" value="Unassembled WGS sequence"/>
</dbReference>
<sequence length="270" mass="29815">MSANKFLIGSDGQVERSRDLFWVFLVLANSLFILSCNSEKAPDCFQNAGDIVRVQVEVPQFTTITVFENLNLVLKQGDAQQIEIETGEFLLNEVTAKVEENRLILRNENNCNYVRDYGLTTIYVTSPNISEIRSSTGLLISSDGVLNYPNLSLVSESFNNPETETTDGSFDLELASETVAIVVNGIAFFKLSGITNNFNVTIAAGDSRIEAEDLVAQNIGVNHRGSNDILVNPQQRISGVIRGYGNVISLNRPPEVSVDEIFEGRLIFRN</sequence>
<dbReference type="EMBL" id="JBHULB010000016">
    <property type="protein sequence ID" value="MFD2587713.1"/>
    <property type="molecule type" value="Genomic_DNA"/>
</dbReference>
<evidence type="ECO:0000313" key="3">
    <source>
        <dbReference type="Proteomes" id="UP001597526"/>
    </source>
</evidence>
<accession>A0ABW5MY46</accession>
<name>A0ABW5MY46_9FLAO</name>
<reference evidence="3" key="1">
    <citation type="journal article" date="2019" name="Int. J. Syst. Evol. Microbiol.">
        <title>The Global Catalogue of Microorganisms (GCM) 10K type strain sequencing project: providing services to taxonomists for standard genome sequencing and annotation.</title>
        <authorList>
            <consortium name="The Broad Institute Genomics Platform"/>
            <consortium name="The Broad Institute Genome Sequencing Center for Infectious Disease"/>
            <person name="Wu L."/>
            <person name="Ma J."/>
        </authorList>
    </citation>
    <scope>NUCLEOTIDE SEQUENCE [LARGE SCALE GENOMIC DNA]</scope>
    <source>
        <strain evidence="3">KCTC 52368</strain>
    </source>
</reference>
<dbReference type="InterPro" id="IPR021255">
    <property type="entry name" value="DUF2807"/>
</dbReference>
<organism evidence="2 3">
    <name type="scientific">Croceitalea marina</name>
    <dbReference type="NCBI Taxonomy" id="1775166"/>
    <lineage>
        <taxon>Bacteria</taxon>
        <taxon>Pseudomonadati</taxon>
        <taxon>Bacteroidota</taxon>
        <taxon>Flavobacteriia</taxon>
        <taxon>Flavobacteriales</taxon>
        <taxon>Flavobacteriaceae</taxon>
        <taxon>Croceitalea</taxon>
    </lineage>
</organism>
<proteinExistence type="predicted"/>
<dbReference type="Pfam" id="PF10988">
    <property type="entry name" value="DUF2807"/>
    <property type="match status" value="1"/>
</dbReference>
<feature type="domain" description="Putative auto-transporter adhesin head GIN" evidence="1">
    <location>
        <begin position="60"/>
        <end position="253"/>
    </location>
</feature>
<comment type="caution">
    <text evidence="2">The sequence shown here is derived from an EMBL/GenBank/DDBJ whole genome shotgun (WGS) entry which is preliminary data.</text>
</comment>
<dbReference type="PANTHER" id="PTHR39200">
    <property type="entry name" value="HYPOTHETICAL EXPORTED PROTEIN"/>
    <property type="match status" value="1"/>
</dbReference>
<evidence type="ECO:0000313" key="2">
    <source>
        <dbReference type="EMBL" id="MFD2587713.1"/>
    </source>
</evidence>
<dbReference type="RefSeq" id="WP_377767274.1">
    <property type="nucleotide sequence ID" value="NZ_JBHULB010000016.1"/>
</dbReference>
<evidence type="ECO:0000259" key="1">
    <source>
        <dbReference type="Pfam" id="PF10988"/>
    </source>
</evidence>
<protein>
    <submittedName>
        <fullName evidence="2">Head GIN domain-containing protein</fullName>
    </submittedName>
</protein>
<keyword evidence="3" id="KW-1185">Reference proteome</keyword>
<dbReference type="PANTHER" id="PTHR39200:SF1">
    <property type="entry name" value="AUTO-TRANSPORTER ADHESIN HEAD GIN DOMAIN-CONTAINING PROTEIN-RELATED"/>
    <property type="match status" value="1"/>
</dbReference>